<protein>
    <submittedName>
        <fullName evidence="1">Uncharacterized protein</fullName>
    </submittedName>
</protein>
<proteinExistence type="predicted"/>
<keyword evidence="2" id="KW-1185">Reference proteome</keyword>
<evidence type="ECO:0000313" key="1">
    <source>
        <dbReference type="EMBL" id="SMO85145.1"/>
    </source>
</evidence>
<dbReference type="AlphaFoldDB" id="A0A521EMJ3"/>
<name>A0A521EMJ3_9RHOB</name>
<evidence type="ECO:0000313" key="2">
    <source>
        <dbReference type="Proteomes" id="UP000319555"/>
    </source>
</evidence>
<organism evidence="1 2">
    <name type="scientific">Ruegeria faecimaris</name>
    <dbReference type="NCBI Taxonomy" id="686389"/>
    <lineage>
        <taxon>Bacteria</taxon>
        <taxon>Pseudomonadati</taxon>
        <taxon>Pseudomonadota</taxon>
        <taxon>Alphaproteobacteria</taxon>
        <taxon>Rhodobacterales</taxon>
        <taxon>Roseobacteraceae</taxon>
        <taxon>Ruegeria</taxon>
    </lineage>
</organism>
<gene>
    <name evidence="1" type="ORF">SAMN06265380_11251</name>
</gene>
<accession>A0A521EMJ3</accession>
<sequence>MKAQYTSPSDYDCLIGEKIWERNQQIWSEP</sequence>
<dbReference type="EMBL" id="FXTE01000012">
    <property type="protein sequence ID" value="SMO85145.1"/>
    <property type="molecule type" value="Genomic_DNA"/>
</dbReference>
<reference evidence="1 2" key="1">
    <citation type="submission" date="2017-05" db="EMBL/GenBank/DDBJ databases">
        <authorList>
            <person name="Varghese N."/>
            <person name="Submissions S."/>
        </authorList>
    </citation>
    <scope>NUCLEOTIDE SEQUENCE [LARGE SCALE GENOMIC DNA]</scope>
    <source>
        <strain evidence="1 2">DSM 28009</strain>
    </source>
</reference>
<dbReference type="Proteomes" id="UP000319555">
    <property type="component" value="Unassembled WGS sequence"/>
</dbReference>